<dbReference type="Proteomes" id="UP001162483">
    <property type="component" value="Unassembled WGS sequence"/>
</dbReference>
<organism evidence="2 3">
    <name type="scientific">Staurois parvus</name>
    <dbReference type="NCBI Taxonomy" id="386267"/>
    <lineage>
        <taxon>Eukaryota</taxon>
        <taxon>Metazoa</taxon>
        <taxon>Chordata</taxon>
        <taxon>Craniata</taxon>
        <taxon>Vertebrata</taxon>
        <taxon>Euteleostomi</taxon>
        <taxon>Amphibia</taxon>
        <taxon>Batrachia</taxon>
        <taxon>Anura</taxon>
        <taxon>Neobatrachia</taxon>
        <taxon>Ranoidea</taxon>
        <taxon>Ranidae</taxon>
        <taxon>Staurois</taxon>
    </lineage>
</organism>
<keyword evidence="3" id="KW-1185">Reference proteome</keyword>
<name>A0ABN9F5V5_9NEOB</name>
<protein>
    <submittedName>
        <fullName evidence="2">Uncharacterized protein</fullName>
    </submittedName>
</protein>
<dbReference type="EMBL" id="CATNWA010016368">
    <property type="protein sequence ID" value="CAI9592058.1"/>
    <property type="molecule type" value="Genomic_DNA"/>
</dbReference>
<accession>A0ABN9F5V5</accession>
<feature type="region of interest" description="Disordered" evidence="1">
    <location>
        <begin position="1"/>
        <end position="35"/>
    </location>
</feature>
<gene>
    <name evidence="2" type="ORF">SPARVUS_LOCUS11304280</name>
</gene>
<reference evidence="2" key="1">
    <citation type="submission" date="2023-05" db="EMBL/GenBank/DDBJ databases">
        <authorList>
            <person name="Stuckert A."/>
        </authorList>
    </citation>
    <scope>NUCLEOTIDE SEQUENCE</scope>
</reference>
<evidence type="ECO:0000256" key="1">
    <source>
        <dbReference type="SAM" id="MobiDB-lite"/>
    </source>
</evidence>
<comment type="caution">
    <text evidence="2">The sequence shown here is derived from an EMBL/GenBank/DDBJ whole genome shotgun (WGS) entry which is preliminary data.</text>
</comment>
<proteinExistence type="predicted"/>
<evidence type="ECO:0000313" key="3">
    <source>
        <dbReference type="Proteomes" id="UP001162483"/>
    </source>
</evidence>
<evidence type="ECO:0000313" key="2">
    <source>
        <dbReference type="EMBL" id="CAI9592058.1"/>
    </source>
</evidence>
<sequence>MTRDCGHNAGKRLIDTPDGAAQTEPAESGENTRKGDECATCCLKMRTQNNQIHQQGICY</sequence>